<keyword evidence="16 26" id="KW-0411">Iron-sulfur</keyword>
<keyword evidence="21 26" id="KW-0472">Membrane</keyword>
<gene>
    <name evidence="26" type="primary">nqrF</name>
    <name evidence="29" type="ordered locus">Flexsi_1899</name>
</gene>
<keyword evidence="10 26" id="KW-0285">Flavoprotein</keyword>
<evidence type="ECO:0000256" key="18">
    <source>
        <dbReference type="ARBA" id="ARBA00023053"/>
    </source>
</evidence>
<keyword evidence="8 26" id="KW-1003">Cell membrane</keyword>
<evidence type="ECO:0000256" key="11">
    <source>
        <dbReference type="ARBA" id="ARBA00022714"/>
    </source>
</evidence>
<dbReference type="Pfam" id="PF00970">
    <property type="entry name" value="FAD_binding_6"/>
    <property type="match status" value="1"/>
</dbReference>
<evidence type="ECO:0000256" key="25">
    <source>
        <dbReference type="ARBA" id="ARBA00048891"/>
    </source>
</evidence>
<dbReference type="CDD" id="cd00207">
    <property type="entry name" value="fer2"/>
    <property type="match status" value="1"/>
</dbReference>
<evidence type="ECO:0000256" key="3">
    <source>
        <dbReference type="ARBA" id="ARBA00005570"/>
    </source>
</evidence>
<organism evidence="29 30">
    <name type="scientific">Flexistipes sinusarabici (strain ATCC 49648 / DSM 4947 / MAS 10)</name>
    <dbReference type="NCBI Taxonomy" id="717231"/>
    <lineage>
        <taxon>Bacteria</taxon>
        <taxon>Pseudomonadati</taxon>
        <taxon>Deferribacterota</taxon>
        <taxon>Deferribacteres</taxon>
        <taxon>Deferribacterales</taxon>
        <taxon>Flexistipitaceae</taxon>
        <taxon>Flexistipes</taxon>
    </lineage>
</organism>
<evidence type="ECO:0000256" key="14">
    <source>
        <dbReference type="ARBA" id="ARBA00022967"/>
    </source>
</evidence>
<feature type="binding site" evidence="26">
    <location>
        <position position="70"/>
    </location>
    <ligand>
        <name>[2Fe-2S] cluster</name>
        <dbReference type="ChEBI" id="CHEBI:190135"/>
    </ligand>
</feature>
<dbReference type="GO" id="GO:0046872">
    <property type="term" value="F:metal ion binding"/>
    <property type="evidence" value="ECO:0007669"/>
    <property type="project" value="UniProtKB-KW"/>
</dbReference>
<comment type="function">
    <text evidence="2 26">NQR complex catalyzes the reduction of ubiquinone-1 to ubiquinol by two successive reactions, coupled with the transport of Na(+) ions from the cytoplasm to the periplasm. The first step is catalyzed by NqrF, which accepts electrons from NADH and reduces ubiquinone-1 to ubisemiquinone by a one-electron transfer pathway.</text>
</comment>
<dbReference type="FunFam" id="3.40.50.80:FF:000014">
    <property type="entry name" value="Na(+)-translocating NADH-quinone reductase subunit F"/>
    <property type="match status" value="1"/>
</dbReference>
<reference evidence="30" key="2">
    <citation type="submission" date="2011-06" db="EMBL/GenBank/DDBJ databases">
        <title>The complete genome of Flexistipes sinusarabici DSM 4947.</title>
        <authorList>
            <person name="Lucas S."/>
            <person name="Han J."/>
            <person name="Lapidus A."/>
            <person name="Bruce D."/>
            <person name="Goodwin L."/>
            <person name="Pitluck S."/>
            <person name="Peters L."/>
            <person name="Kyrpides N."/>
            <person name="Mavromatis K."/>
            <person name="Ivanova N."/>
            <person name="Mikhailova N."/>
            <person name="Chertkov O."/>
            <person name="Detter J.C."/>
            <person name="Tapia R."/>
            <person name="Han C."/>
            <person name="Land M."/>
            <person name="Hauser L."/>
            <person name="Markowitz V."/>
            <person name="Cheng J.-F."/>
            <person name="Hugenholtz P."/>
            <person name="Woyke T."/>
            <person name="Wu D."/>
            <person name="Spring S."/>
            <person name="Schroeder M."/>
            <person name="Brambilla E."/>
            <person name="Klenk H.-P."/>
            <person name="Eisen J.A."/>
        </authorList>
    </citation>
    <scope>NUCLEOTIDE SEQUENCE [LARGE SCALE GENOMIC DNA]</scope>
    <source>
        <strain evidence="30">DSM 4947 / MAS 10</strain>
    </source>
</reference>
<dbReference type="Proteomes" id="UP000006621">
    <property type="component" value="Chromosome"/>
</dbReference>
<comment type="subunit">
    <text evidence="4 26">Composed of six subunits; NqrA, NqrB, NqrC, NqrD, NqrE and NqrF.</text>
</comment>
<feature type="domain" description="2Fe-2S ferredoxin-type" evidence="27">
    <location>
        <begin position="35"/>
        <end position="127"/>
    </location>
</feature>
<dbReference type="KEGG" id="fsi:Flexsi_1899"/>
<feature type="domain" description="FAD-binding FR-type" evidence="28">
    <location>
        <begin position="130"/>
        <end position="268"/>
    </location>
</feature>
<reference evidence="29 30" key="1">
    <citation type="journal article" date="2011" name="Stand. Genomic Sci.">
        <title>Genome sequence of the moderately thermophilic halophile Flexistipes sinusarabici strain (MAS10).</title>
        <authorList>
            <person name="Lapidus A."/>
            <person name="Chertkov O."/>
            <person name="Nolan M."/>
            <person name="Lucas S."/>
            <person name="Hammon N."/>
            <person name="Deshpande S."/>
            <person name="Cheng J.F."/>
            <person name="Tapia R."/>
            <person name="Han C."/>
            <person name="Goodwin L."/>
            <person name="Pitluck S."/>
            <person name="Liolios K."/>
            <person name="Pagani I."/>
            <person name="Ivanova N."/>
            <person name="Huntemann M."/>
            <person name="Mavromatis K."/>
            <person name="Mikhailova N."/>
            <person name="Pati A."/>
            <person name="Chen A."/>
            <person name="Palaniappan K."/>
            <person name="Land M."/>
            <person name="Hauser L."/>
            <person name="Brambilla E.M."/>
            <person name="Rohde M."/>
            <person name="Abt B."/>
            <person name="Spring S."/>
            <person name="Goker M."/>
            <person name="Bristow J."/>
            <person name="Eisen J.A."/>
            <person name="Markowitz V."/>
            <person name="Hugenholtz P."/>
            <person name="Kyrpides N.C."/>
            <person name="Klenk H.P."/>
            <person name="Woyke T."/>
        </authorList>
    </citation>
    <scope>NUCLEOTIDE SEQUENCE [LARGE SCALE GENOMIC DNA]</scope>
    <source>
        <strain evidence="30">DSM 4947 / MAS 10</strain>
    </source>
</reference>
<dbReference type="SUPFAM" id="SSF52343">
    <property type="entry name" value="Ferredoxin reductase-like, C-terminal NADP-linked domain"/>
    <property type="match status" value="1"/>
</dbReference>
<dbReference type="Gene3D" id="3.10.20.30">
    <property type="match status" value="1"/>
</dbReference>
<evidence type="ECO:0000256" key="12">
    <source>
        <dbReference type="ARBA" id="ARBA00022723"/>
    </source>
</evidence>
<keyword evidence="19 26" id="KW-0406">Ion transport</keyword>
<dbReference type="InterPro" id="IPR012675">
    <property type="entry name" value="Beta-grasp_dom_sf"/>
</dbReference>
<evidence type="ECO:0000256" key="7">
    <source>
        <dbReference type="ARBA" id="ARBA00022448"/>
    </source>
</evidence>
<keyword evidence="30" id="KW-1185">Reference proteome</keyword>
<dbReference type="Pfam" id="PF00175">
    <property type="entry name" value="NAD_binding_1"/>
    <property type="match status" value="1"/>
</dbReference>
<dbReference type="PROSITE" id="PS51384">
    <property type="entry name" value="FAD_FR"/>
    <property type="match status" value="1"/>
</dbReference>
<evidence type="ECO:0000256" key="6">
    <source>
        <dbReference type="ARBA" id="ARBA00019729"/>
    </source>
</evidence>
<evidence type="ECO:0000256" key="24">
    <source>
        <dbReference type="ARBA" id="ARBA00030787"/>
    </source>
</evidence>
<dbReference type="Pfam" id="PF00111">
    <property type="entry name" value="Fer2"/>
    <property type="match status" value="1"/>
</dbReference>
<comment type="cofactor">
    <cofactor evidence="1 26">
        <name>FAD</name>
        <dbReference type="ChEBI" id="CHEBI:57692"/>
    </cofactor>
</comment>
<dbReference type="NCBIfam" id="TIGR01941">
    <property type="entry name" value="nqrF"/>
    <property type="match status" value="1"/>
</dbReference>
<evidence type="ECO:0000256" key="15">
    <source>
        <dbReference type="ARBA" id="ARBA00023004"/>
    </source>
</evidence>
<keyword evidence="29" id="KW-0560">Oxidoreductase</keyword>
<dbReference type="AlphaFoldDB" id="F8E4A7"/>
<dbReference type="InterPro" id="IPR039261">
    <property type="entry name" value="FNR_nucleotide-bd"/>
</dbReference>
<dbReference type="EMBL" id="CP002858">
    <property type="protein sequence ID" value="AEI15534.1"/>
    <property type="molecule type" value="Genomic_DNA"/>
</dbReference>
<feature type="binding site" evidence="26">
    <location>
        <position position="79"/>
    </location>
    <ligand>
        <name>[2Fe-2S] cluster</name>
        <dbReference type="ChEBI" id="CHEBI:190135"/>
    </ligand>
</feature>
<keyword evidence="26" id="KW-0812">Transmembrane</keyword>
<keyword evidence="11 26" id="KW-0001">2Fe-2S</keyword>
<evidence type="ECO:0000313" key="30">
    <source>
        <dbReference type="Proteomes" id="UP000006621"/>
    </source>
</evidence>
<dbReference type="GO" id="GO:0009055">
    <property type="term" value="F:electron transfer activity"/>
    <property type="evidence" value="ECO:0007669"/>
    <property type="project" value="UniProtKB-UniRule"/>
</dbReference>
<dbReference type="CDD" id="cd06188">
    <property type="entry name" value="NADH_quinone_reductase"/>
    <property type="match status" value="1"/>
</dbReference>
<dbReference type="STRING" id="717231.Flexsi_1899"/>
<keyword evidence="20 26" id="KW-0830">Ubiquinone</keyword>
<keyword evidence="13 26" id="KW-0274">FAD</keyword>
<evidence type="ECO:0000256" key="2">
    <source>
        <dbReference type="ARBA" id="ARBA00002972"/>
    </source>
</evidence>
<dbReference type="OrthoDB" id="9806195at2"/>
<dbReference type="HAMAP" id="MF_00430">
    <property type="entry name" value="NqrF"/>
    <property type="match status" value="1"/>
</dbReference>
<name>F8E4A7_FLESM</name>
<dbReference type="InterPro" id="IPR017938">
    <property type="entry name" value="Riboflavin_synthase-like_b-brl"/>
</dbReference>
<evidence type="ECO:0000256" key="26">
    <source>
        <dbReference type="HAMAP-Rule" id="MF_00430"/>
    </source>
</evidence>
<dbReference type="PANTHER" id="PTHR43644">
    <property type="entry name" value="NA(+)-TRANSLOCATING NADH-QUINONE REDUCTASE SUBUNIT"/>
    <property type="match status" value="1"/>
</dbReference>
<evidence type="ECO:0000256" key="5">
    <source>
        <dbReference type="ARBA" id="ARBA00013099"/>
    </source>
</evidence>
<evidence type="ECO:0000256" key="17">
    <source>
        <dbReference type="ARBA" id="ARBA00023027"/>
    </source>
</evidence>
<dbReference type="SUPFAM" id="SSF54292">
    <property type="entry name" value="2Fe-2S ferredoxin-like"/>
    <property type="match status" value="1"/>
</dbReference>
<keyword evidence="17 26" id="KW-0520">NAD</keyword>
<comment type="subcellular location">
    <subcellularLocation>
        <location evidence="26">Cell inner membrane</location>
        <topology evidence="26">Single-pass membrane protein</topology>
    </subcellularLocation>
</comment>
<comment type="similarity">
    <text evidence="3 26">Belongs to the NqrF family.</text>
</comment>
<evidence type="ECO:0000256" key="8">
    <source>
        <dbReference type="ARBA" id="ARBA00022475"/>
    </source>
</evidence>
<dbReference type="eggNOG" id="COG2871">
    <property type="taxonomic scope" value="Bacteria"/>
</dbReference>
<evidence type="ECO:0000256" key="9">
    <source>
        <dbReference type="ARBA" id="ARBA00022519"/>
    </source>
</evidence>
<feature type="binding site" evidence="26">
    <location>
        <position position="111"/>
    </location>
    <ligand>
        <name>[2Fe-2S] cluster</name>
        <dbReference type="ChEBI" id="CHEBI:190135"/>
    </ligand>
</feature>
<dbReference type="PANTHER" id="PTHR43644:SF1">
    <property type="entry name" value="NAD(P)H-FLAVIN REDUCTASE"/>
    <property type="match status" value="1"/>
</dbReference>
<comment type="catalytic activity">
    <reaction evidence="25 26">
        <text>a ubiquinone + n Na(+)(in) + NADH + H(+) = a ubiquinol + n Na(+)(out) + NAD(+)</text>
        <dbReference type="Rhea" id="RHEA:47748"/>
        <dbReference type="Rhea" id="RHEA-COMP:9565"/>
        <dbReference type="Rhea" id="RHEA-COMP:9566"/>
        <dbReference type="ChEBI" id="CHEBI:15378"/>
        <dbReference type="ChEBI" id="CHEBI:16389"/>
        <dbReference type="ChEBI" id="CHEBI:17976"/>
        <dbReference type="ChEBI" id="CHEBI:29101"/>
        <dbReference type="ChEBI" id="CHEBI:57540"/>
        <dbReference type="ChEBI" id="CHEBI:57945"/>
        <dbReference type="EC" id="7.2.1.1"/>
    </reaction>
</comment>
<comment type="cofactor">
    <cofactor evidence="26">
        <name>[2Fe-2S] cluster</name>
        <dbReference type="ChEBI" id="CHEBI:190135"/>
    </cofactor>
    <text evidence="26">Binds 1 [2Fe-2S] cluster.</text>
</comment>
<dbReference type="Gene3D" id="2.40.30.10">
    <property type="entry name" value="Translation factors"/>
    <property type="match status" value="1"/>
</dbReference>
<accession>F8E4A7</accession>
<evidence type="ECO:0000256" key="4">
    <source>
        <dbReference type="ARBA" id="ARBA00011309"/>
    </source>
</evidence>
<evidence type="ECO:0000256" key="1">
    <source>
        <dbReference type="ARBA" id="ARBA00001974"/>
    </source>
</evidence>
<keyword evidence="9 26" id="KW-0997">Cell inner membrane</keyword>
<dbReference type="PROSITE" id="PS51085">
    <property type="entry name" value="2FE2S_FER_2"/>
    <property type="match status" value="1"/>
</dbReference>
<dbReference type="HOGENOM" id="CLU_003827_7_2_0"/>
<keyword evidence="7 26" id="KW-0813">Transport</keyword>
<evidence type="ECO:0000256" key="23">
    <source>
        <dbReference type="ARBA" id="ARBA00030032"/>
    </source>
</evidence>
<dbReference type="EC" id="7.2.1.1" evidence="5 26"/>
<dbReference type="GO" id="GO:0051537">
    <property type="term" value="F:2 iron, 2 sulfur cluster binding"/>
    <property type="evidence" value="ECO:0007669"/>
    <property type="project" value="UniProtKB-KW"/>
</dbReference>
<dbReference type="InterPro" id="IPR010205">
    <property type="entry name" value="NqrF"/>
</dbReference>
<evidence type="ECO:0000259" key="27">
    <source>
        <dbReference type="PROSITE" id="PS51085"/>
    </source>
</evidence>
<dbReference type="InterPro" id="IPR001433">
    <property type="entry name" value="OxRdtase_FAD/NAD-bd"/>
</dbReference>
<evidence type="ECO:0000256" key="20">
    <source>
        <dbReference type="ARBA" id="ARBA00023075"/>
    </source>
</evidence>
<dbReference type="InterPro" id="IPR017927">
    <property type="entry name" value="FAD-bd_FR_type"/>
</dbReference>
<dbReference type="GO" id="GO:0016655">
    <property type="term" value="F:oxidoreductase activity, acting on NAD(P)H, quinone or similar compound as acceptor"/>
    <property type="evidence" value="ECO:0007669"/>
    <property type="project" value="InterPro"/>
</dbReference>
<evidence type="ECO:0000256" key="10">
    <source>
        <dbReference type="ARBA" id="ARBA00022630"/>
    </source>
</evidence>
<evidence type="ECO:0000256" key="19">
    <source>
        <dbReference type="ARBA" id="ARBA00023065"/>
    </source>
</evidence>
<keyword evidence="22 26" id="KW-0739">Sodium transport</keyword>
<protein>
    <recommendedName>
        <fullName evidence="6 26">Na(+)-translocating NADH-quinone reductase subunit F</fullName>
        <shortName evidence="26">Na(+)-NQR subunit F</shortName>
        <shortName evidence="26">Na(+)-translocating NQR subunit F</shortName>
        <ecNumber evidence="5 26">7.2.1.1</ecNumber>
    </recommendedName>
    <alternativeName>
        <fullName evidence="24 26">NQR complex subunit F</fullName>
    </alternativeName>
    <alternativeName>
        <fullName evidence="23 26">NQR-1 subunit F</fullName>
    </alternativeName>
</protein>
<evidence type="ECO:0000256" key="16">
    <source>
        <dbReference type="ARBA" id="ARBA00023014"/>
    </source>
</evidence>
<evidence type="ECO:0000259" key="28">
    <source>
        <dbReference type="PROSITE" id="PS51384"/>
    </source>
</evidence>
<dbReference type="GO" id="GO:0006814">
    <property type="term" value="P:sodium ion transport"/>
    <property type="evidence" value="ECO:0007669"/>
    <property type="project" value="UniProtKB-UniRule"/>
</dbReference>
<feature type="binding site" evidence="26">
    <location>
        <position position="76"/>
    </location>
    <ligand>
        <name>[2Fe-2S] cluster</name>
        <dbReference type="ChEBI" id="CHEBI:190135"/>
    </ligand>
</feature>
<dbReference type="InterPro" id="IPR036010">
    <property type="entry name" value="2Fe-2S_ferredoxin-like_sf"/>
</dbReference>
<evidence type="ECO:0000256" key="22">
    <source>
        <dbReference type="ARBA" id="ARBA00023201"/>
    </source>
</evidence>
<dbReference type="InterPro" id="IPR008333">
    <property type="entry name" value="Cbr1-like_FAD-bd_dom"/>
</dbReference>
<evidence type="ECO:0000313" key="29">
    <source>
        <dbReference type="EMBL" id="AEI15534.1"/>
    </source>
</evidence>
<sequence>MTEIILGIVFFVAIILLLVGMIIQAKRRLVPSGVFDVVINDEDDEPLKVSANEKLLFALADNDIYVPSACGGGGTCGQCKVKVMEGGGEILPTEKSHINIREAKEGYRLSCQLSVKNDLKLELPPEIFKAKEWHCEVISNKNVATFIKELILKLPEEMDFEAGGYTQMKVPPYHVKFSEFDIDEKFHEDWTSAGLWDIESKVDEEIMRAYSMASYPLEEGVLKLNVRIATPPLNEKNIPPGKASSYIFGLKPGDKVTVLGPFGDFMASNTDAEMIFIGGGAGMAPLRSIIFDQLLRVKTDRKISFWYGARSKREIFYEEDFDKLEEEYDNFSWKIALSDPLDEDNWEGYTGFIHTVVYENYLKDHPAPEDVEYYLCGPPMMLKSALKMLDDLGVEEENIRFDDFGG</sequence>
<evidence type="ECO:0000256" key="21">
    <source>
        <dbReference type="ARBA" id="ARBA00023136"/>
    </source>
</evidence>
<dbReference type="SUPFAM" id="SSF63380">
    <property type="entry name" value="Riboflavin synthase domain-like"/>
    <property type="match status" value="1"/>
</dbReference>
<dbReference type="Gene3D" id="3.40.50.80">
    <property type="entry name" value="Nucleotide-binding domain of ferredoxin-NADP reductase (FNR) module"/>
    <property type="match status" value="1"/>
</dbReference>
<keyword evidence="12 26" id="KW-0479">Metal-binding</keyword>
<keyword evidence="14 26" id="KW-1278">Translocase</keyword>
<keyword evidence="15 26" id="KW-0408">Iron</keyword>
<evidence type="ECO:0000256" key="13">
    <source>
        <dbReference type="ARBA" id="ARBA00022827"/>
    </source>
</evidence>
<keyword evidence="18 26" id="KW-0915">Sodium</keyword>
<keyword evidence="26" id="KW-1133">Transmembrane helix</keyword>
<proteinExistence type="inferred from homology"/>
<dbReference type="RefSeq" id="WP_013887001.1">
    <property type="nucleotide sequence ID" value="NC_015672.1"/>
</dbReference>
<dbReference type="GO" id="GO:0005886">
    <property type="term" value="C:plasma membrane"/>
    <property type="evidence" value="ECO:0007669"/>
    <property type="project" value="UniProtKB-SubCell"/>
</dbReference>
<dbReference type="InterPro" id="IPR001041">
    <property type="entry name" value="2Fe-2S_ferredoxin-type"/>
</dbReference>
<feature type="transmembrane region" description="Helical" evidence="26">
    <location>
        <begin position="6"/>
        <end position="23"/>
    </location>
</feature>
<dbReference type="PIRSF" id="PIRSF000044">
    <property type="entry name" value="Cis_Diol_DH_RD"/>
    <property type="match status" value="1"/>
</dbReference>